<comment type="caution">
    <text evidence="1">The sequence shown here is derived from an EMBL/GenBank/DDBJ whole genome shotgun (WGS) entry which is preliminary data.</text>
</comment>
<protein>
    <submittedName>
        <fullName evidence="1">Uncharacterized protein</fullName>
    </submittedName>
</protein>
<dbReference type="Proteomes" id="UP000597444">
    <property type="component" value="Unassembled WGS sequence"/>
</dbReference>
<accession>A0A8J3IF49</accession>
<proteinExistence type="predicted"/>
<evidence type="ECO:0000313" key="1">
    <source>
        <dbReference type="EMBL" id="GHO90049.1"/>
    </source>
</evidence>
<organism evidence="1 2">
    <name type="scientific">Reticulibacter mediterranei</name>
    <dbReference type="NCBI Taxonomy" id="2778369"/>
    <lineage>
        <taxon>Bacteria</taxon>
        <taxon>Bacillati</taxon>
        <taxon>Chloroflexota</taxon>
        <taxon>Ktedonobacteria</taxon>
        <taxon>Ktedonobacterales</taxon>
        <taxon>Reticulibacteraceae</taxon>
        <taxon>Reticulibacter</taxon>
    </lineage>
</organism>
<sequence>MQDYDAQILLKADSSEAGPARSDEQIQQTFEVGLSTVERVRKHFVEKGFDDALNRRLRGLRSAS</sequence>
<dbReference type="EMBL" id="BNJK01000001">
    <property type="protein sequence ID" value="GHO90049.1"/>
    <property type="molecule type" value="Genomic_DNA"/>
</dbReference>
<name>A0A8J3IF49_9CHLR</name>
<evidence type="ECO:0000313" key="2">
    <source>
        <dbReference type="Proteomes" id="UP000597444"/>
    </source>
</evidence>
<reference evidence="1" key="1">
    <citation type="submission" date="2020-10" db="EMBL/GenBank/DDBJ databases">
        <title>Taxonomic study of unclassified bacteria belonging to the class Ktedonobacteria.</title>
        <authorList>
            <person name="Yabe S."/>
            <person name="Wang C.M."/>
            <person name="Zheng Y."/>
            <person name="Sakai Y."/>
            <person name="Cavaletti L."/>
            <person name="Monciardini P."/>
            <person name="Donadio S."/>
        </authorList>
    </citation>
    <scope>NUCLEOTIDE SEQUENCE</scope>
    <source>
        <strain evidence="1">ID150040</strain>
    </source>
</reference>
<keyword evidence="2" id="KW-1185">Reference proteome</keyword>
<dbReference type="AlphaFoldDB" id="A0A8J3IF49"/>
<dbReference type="RefSeq" id="WP_220201052.1">
    <property type="nucleotide sequence ID" value="NZ_BNJK01000001.1"/>
</dbReference>
<gene>
    <name evidence="1" type="ORF">KSF_000970</name>
</gene>